<accession>A0A1H0SAN9</accession>
<dbReference type="OrthoDB" id="9775950at2"/>
<dbReference type="InterPro" id="IPR002797">
    <property type="entry name" value="Polysacc_synth"/>
</dbReference>
<keyword evidence="9" id="KW-1185">Reference proteome</keyword>
<proteinExistence type="inferred from homology"/>
<dbReference type="RefSeq" id="WP_089968892.1">
    <property type="nucleotide sequence ID" value="NZ_CP071376.1"/>
</dbReference>
<evidence type="ECO:0000256" key="6">
    <source>
        <dbReference type="ARBA" id="ARBA00023136"/>
    </source>
</evidence>
<name>A0A1H0SAN9_9CLOT</name>
<dbReference type="NCBIfam" id="TIGR02900">
    <property type="entry name" value="spore_V_B"/>
    <property type="match status" value="1"/>
</dbReference>
<dbReference type="PANTHER" id="PTHR43298">
    <property type="entry name" value="MULTIDRUG RESISTANCE PROTEIN NORM-RELATED"/>
    <property type="match status" value="1"/>
</dbReference>
<reference evidence="8 9" key="1">
    <citation type="submission" date="2016-10" db="EMBL/GenBank/DDBJ databases">
        <authorList>
            <person name="de Groot N.N."/>
        </authorList>
    </citation>
    <scope>NUCLEOTIDE SEQUENCE [LARGE SCALE GENOMIC DNA]</scope>
    <source>
        <strain evidence="8 9">DSM 12272</strain>
    </source>
</reference>
<evidence type="ECO:0000256" key="7">
    <source>
        <dbReference type="ARBA" id="ARBA00031636"/>
    </source>
</evidence>
<dbReference type="InterPro" id="IPR024923">
    <property type="entry name" value="PG_synth_SpoVB"/>
</dbReference>
<sequence length="499" mass="54849">MRKDNFAKNSFLLTASNITTGILGFIFSIYLSKTLGSVGMGLYSLIMPIYNLFICLMTAGIIAAISQISAVYTAKGEMNNLTKTVRSVAFFNIIWAVIIGIIVFFLAPFISKYGVNDIRTVNAIRVTCPAMVFIALSNILKGYFFGVSKIAIPSFIDILEKAMRIITIGLLVFMFNATTLTSLVTLAYISLAIGELQSLLLLYIYYRYVCGNTPKTNEKPERRSQLLFNVLIISLPLCINGFLGNIFGTISTLIVPHRLVAAGFESSVALGMIGKFTGMAFAIIGFPMIVIGSINSLIIPDLSQTLSRGEYYNASIRIKKVLKIAFLLGLATTIICNIIPDSLGIMFFSRDDLGQYIRIGSLCAPIFFTASCTFGILNGLNKQGVILRNCLITAALELVCLYIFIGIPSINILGYALTLFITSTVTLIINMYEVKKHLELNLSKYNIAIFSLLAILTFLFLNILSKTILSDLFIIKNLTIILGTFAIFAVLSFFGIEED</sequence>
<protein>
    <recommendedName>
        <fullName evidence="7">Multidrug-efflux transporter</fullName>
    </recommendedName>
</protein>
<dbReference type="Proteomes" id="UP000198597">
    <property type="component" value="Unassembled WGS sequence"/>
</dbReference>
<dbReference type="EMBL" id="FNJM01000004">
    <property type="protein sequence ID" value="SDP38246.1"/>
    <property type="molecule type" value="Genomic_DNA"/>
</dbReference>
<evidence type="ECO:0000256" key="4">
    <source>
        <dbReference type="ARBA" id="ARBA00022692"/>
    </source>
</evidence>
<comment type="similarity">
    <text evidence="2">Belongs to the multi antimicrobial extrusion (MATE) (TC 2.A.66.1) family.</text>
</comment>
<keyword evidence="4" id="KW-0812">Transmembrane</keyword>
<dbReference type="AlphaFoldDB" id="A0A1H0SAN9"/>
<dbReference type="Pfam" id="PF01943">
    <property type="entry name" value="Polysacc_synt"/>
    <property type="match status" value="1"/>
</dbReference>
<evidence type="ECO:0000256" key="2">
    <source>
        <dbReference type="ARBA" id="ARBA00010199"/>
    </source>
</evidence>
<keyword evidence="5" id="KW-1133">Transmembrane helix</keyword>
<evidence type="ECO:0000313" key="9">
    <source>
        <dbReference type="Proteomes" id="UP000198597"/>
    </source>
</evidence>
<keyword evidence="3" id="KW-0813">Transport</keyword>
<dbReference type="PANTHER" id="PTHR43298:SF2">
    <property type="entry name" value="FMN_FAD EXPORTER YEEO-RELATED"/>
    <property type="match status" value="1"/>
</dbReference>
<evidence type="ECO:0000313" key="8">
    <source>
        <dbReference type="EMBL" id="SDP38246.1"/>
    </source>
</evidence>
<evidence type="ECO:0000256" key="1">
    <source>
        <dbReference type="ARBA" id="ARBA00004141"/>
    </source>
</evidence>
<dbReference type="GeneID" id="65308406"/>
<dbReference type="PIRSF" id="PIRSF038958">
    <property type="entry name" value="PG_synth_SpoVB"/>
    <property type="match status" value="1"/>
</dbReference>
<organism evidence="8 9">
    <name type="scientific">Clostridium gasigenes</name>
    <dbReference type="NCBI Taxonomy" id="94869"/>
    <lineage>
        <taxon>Bacteria</taxon>
        <taxon>Bacillati</taxon>
        <taxon>Bacillota</taxon>
        <taxon>Clostridia</taxon>
        <taxon>Eubacteriales</taxon>
        <taxon>Clostridiaceae</taxon>
        <taxon>Clostridium</taxon>
    </lineage>
</organism>
<evidence type="ECO:0000256" key="3">
    <source>
        <dbReference type="ARBA" id="ARBA00022448"/>
    </source>
</evidence>
<gene>
    <name evidence="8" type="ORF">SAMN04488529_104226</name>
</gene>
<dbReference type="InterPro" id="IPR050222">
    <property type="entry name" value="MATE_MdtK"/>
</dbReference>
<dbReference type="STRING" id="94869.SAMN04488529_104226"/>
<dbReference type="GO" id="GO:0005886">
    <property type="term" value="C:plasma membrane"/>
    <property type="evidence" value="ECO:0007669"/>
    <property type="project" value="TreeGrafter"/>
</dbReference>
<dbReference type="InterPro" id="IPR014249">
    <property type="entry name" value="Spore_V_B"/>
</dbReference>
<evidence type="ECO:0000256" key="5">
    <source>
        <dbReference type="ARBA" id="ARBA00022989"/>
    </source>
</evidence>
<comment type="subcellular location">
    <subcellularLocation>
        <location evidence="1">Membrane</location>
        <topology evidence="1">Multi-pass membrane protein</topology>
    </subcellularLocation>
</comment>
<keyword evidence="6" id="KW-0472">Membrane</keyword>